<accession>A0AAV4QRX5</accession>
<protein>
    <submittedName>
        <fullName evidence="1">Uncharacterized protein</fullName>
    </submittedName>
</protein>
<evidence type="ECO:0000313" key="2">
    <source>
        <dbReference type="Proteomes" id="UP001054837"/>
    </source>
</evidence>
<dbReference type="AlphaFoldDB" id="A0AAV4QRX5"/>
<comment type="caution">
    <text evidence="1">The sequence shown here is derived from an EMBL/GenBank/DDBJ whole genome shotgun (WGS) entry which is preliminary data.</text>
</comment>
<sequence length="122" mass="13779">MDQTAYIRGTSDCRKNIRALKRCLKHIEPCFVPTCKVHSATDLDLHGFSPHSKNHVANRPKKMLSVKQISTENSFCQLQEVHRSFSPHQIAFCHCSDDDAKGIIQFIGEQFDNQIANALGLL</sequence>
<keyword evidence="2" id="KW-1185">Reference proteome</keyword>
<dbReference type="Proteomes" id="UP001054837">
    <property type="component" value="Unassembled WGS sequence"/>
</dbReference>
<gene>
    <name evidence="1" type="ORF">CDAR_44451</name>
</gene>
<reference evidence="1 2" key="1">
    <citation type="submission" date="2021-06" db="EMBL/GenBank/DDBJ databases">
        <title>Caerostris darwini draft genome.</title>
        <authorList>
            <person name="Kono N."/>
            <person name="Arakawa K."/>
        </authorList>
    </citation>
    <scope>NUCLEOTIDE SEQUENCE [LARGE SCALE GENOMIC DNA]</scope>
</reference>
<organism evidence="1 2">
    <name type="scientific">Caerostris darwini</name>
    <dbReference type="NCBI Taxonomy" id="1538125"/>
    <lineage>
        <taxon>Eukaryota</taxon>
        <taxon>Metazoa</taxon>
        <taxon>Ecdysozoa</taxon>
        <taxon>Arthropoda</taxon>
        <taxon>Chelicerata</taxon>
        <taxon>Arachnida</taxon>
        <taxon>Araneae</taxon>
        <taxon>Araneomorphae</taxon>
        <taxon>Entelegynae</taxon>
        <taxon>Araneoidea</taxon>
        <taxon>Araneidae</taxon>
        <taxon>Caerostris</taxon>
    </lineage>
</organism>
<evidence type="ECO:0000313" key="1">
    <source>
        <dbReference type="EMBL" id="GIY10353.1"/>
    </source>
</evidence>
<dbReference type="EMBL" id="BPLQ01004737">
    <property type="protein sequence ID" value="GIY10353.1"/>
    <property type="molecule type" value="Genomic_DNA"/>
</dbReference>
<name>A0AAV4QRX5_9ARAC</name>
<proteinExistence type="predicted"/>